<name>A0A4S8L2W7_DENBC</name>
<feature type="non-terminal residue" evidence="1">
    <location>
        <position position="169"/>
    </location>
</feature>
<organism evidence="1 2">
    <name type="scientific">Dendrothele bispora (strain CBS 962.96)</name>
    <dbReference type="NCBI Taxonomy" id="1314807"/>
    <lineage>
        <taxon>Eukaryota</taxon>
        <taxon>Fungi</taxon>
        <taxon>Dikarya</taxon>
        <taxon>Basidiomycota</taxon>
        <taxon>Agaricomycotina</taxon>
        <taxon>Agaricomycetes</taxon>
        <taxon>Agaricomycetidae</taxon>
        <taxon>Agaricales</taxon>
        <taxon>Agaricales incertae sedis</taxon>
        <taxon>Dendrothele</taxon>
    </lineage>
</organism>
<keyword evidence="2" id="KW-1185">Reference proteome</keyword>
<dbReference type="Gene3D" id="1.20.1280.50">
    <property type="match status" value="1"/>
</dbReference>
<sequence length="169" mass="19637">MDLESSPFDHLLVTNYAASHAEAKYIQEFLCLLEQELRNIDEEITRSDTSDLSNDLKSRRQKVASYIHKHRGLLSPMRRLPPEIIAELFPYCLPSAHPPTRNLSDAPLSLTLVCKQWRGIVFSTPRMWSALHIYIPHSRVEDEEFMERRKNGIKQWLERAGRLPISLSL</sequence>
<dbReference type="EMBL" id="ML179706">
    <property type="protein sequence ID" value="THU82822.1"/>
    <property type="molecule type" value="Genomic_DNA"/>
</dbReference>
<evidence type="ECO:0000313" key="2">
    <source>
        <dbReference type="Proteomes" id="UP000297245"/>
    </source>
</evidence>
<dbReference type="OrthoDB" id="3365698at2759"/>
<protein>
    <submittedName>
        <fullName evidence="1">Uncharacterized protein</fullName>
    </submittedName>
</protein>
<accession>A0A4S8L2W7</accession>
<proteinExistence type="predicted"/>
<evidence type="ECO:0000313" key="1">
    <source>
        <dbReference type="EMBL" id="THU82822.1"/>
    </source>
</evidence>
<dbReference type="Proteomes" id="UP000297245">
    <property type="component" value="Unassembled WGS sequence"/>
</dbReference>
<gene>
    <name evidence="1" type="ORF">K435DRAFT_690834</name>
</gene>
<dbReference type="AlphaFoldDB" id="A0A4S8L2W7"/>
<reference evidence="1 2" key="1">
    <citation type="journal article" date="2019" name="Nat. Ecol. Evol.">
        <title>Megaphylogeny resolves global patterns of mushroom evolution.</title>
        <authorList>
            <person name="Varga T."/>
            <person name="Krizsan K."/>
            <person name="Foldi C."/>
            <person name="Dima B."/>
            <person name="Sanchez-Garcia M."/>
            <person name="Sanchez-Ramirez S."/>
            <person name="Szollosi G.J."/>
            <person name="Szarkandi J.G."/>
            <person name="Papp V."/>
            <person name="Albert L."/>
            <person name="Andreopoulos W."/>
            <person name="Angelini C."/>
            <person name="Antonin V."/>
            <person name="Barry K.W."/>
            <person name="Bougher N.L."/>
            <person name="Buchanan P."/>
            <person name="Buyck B."/>
            <person name="Bense V."/>
            <person name="Catcheside P."/>
            <person name="Chovatia M."/>
            <person name="Cooper J."/>
            <person name="Damon W."/>
            <person name="Desjardin D."/>
            <person name="Finy P."/>
            <person name="Geml J."/>
            <person name="Haridas S."/>
            <person name="Hughes K."/>
            <person name="Justo A."/>
            <person name="Karasinski D."/>
            <person name="Kautmanova I."/>
            <person name="Kiss B."/>
            <person name="Kocsube S."/>
            <person name="Kotiranta H."/>
            <person name="LaButti K.M."/>
            <person name="Lechner B.E."/>
            <person name="Liimatainen K."/>
            <person name="Lipzen A."/>
            <person name="Lukacs Z."/>
            <person name="Mihaltcheva S."/>
            <person name="Morgado L.N."/>
            <person name="Niskanen T."/>
            <person name="Noordeloos M.E."/>
            <person name="Ohm R.A."/>
            <person name="Ortiz-Santana B."/>
            <person name="Ovrebo C."/>
            <person name="Racz N."/>
            <person name="Riley R."/>
            <person name="Savchenko A."/>
            <person name="Shiryaev A."/>
            <person name="Soop K."/>
            <person name="Spirin V."/>
            <person name="Szebenyi C."/>
            <person name="Tomsovsky M."/>
            <person name="Tulloss R.E."/>
            <person name="Uehling J."/>
            <person name="Grigoriev I.V."/>
            <person name="Vagvolgyi C."/>
            <person name="Papp T."/>
            <person name="Martin F.M."/>
            <person name="Miettinen O."/>
            <person name="Hibbett D.S."/>
            <person name="Nagy L.G."/>
        </authorList>
    </citation>
    <scope>NUCLEOTIDE SEQUENCE [LARGE SCALE GENOMIC DNA]</scope>
    <source>
        <strain evidence="1 2">CBS 962.96</strain>
    </source>
</reference>